<dbReference type="KEGG" id="tsy:THSYN_07115"/>
<dbReference type="InterPro" id="IPR012296">
    <property type="entry name" value="Nuclease_put_TT1808"/>
</dbReference>
<dbReference type="Gene3D" id="3.90.1570.10">
    <property type="entry name" value="tt1808, chain A"/>
    <property type="match status" value="1"/>
</dbReference>
<protein>
    <recommendedName>
        <fullName evidence="3">Putative restriction endonuclease domain-containing protein</fullName>
    </recommendedName>
</protein>
<feature type="coiled-coil region" evidence="1">
    <location>
        <begin position="233"/>
        <end position="260"/>
    </location>
</feature>
<proteinExistence type="predicted"/>
<evidence type="ECO:0000313" key="4">
    <source>
        <dbReference type="EMBL" id="AUB80742.1"/>
    </source>
</evidence>
<dbReference type="RefSeq" id="WP_100918531.1">
    <property type="nucleotide sequence ID" value="NZ_CP020370.1"/>
</dbReference>
<dbReference type="OrthoDB" id="5767047at2"/>
<dbReference type="InterPro" id="IPR008538">
    <property type="entry name" value="Uma2"/>
</dbReference>
<dbReference type="Pfam" id="PF05685">
    <property type="entry name" value="Uma2"/>
    <property type="match status" value="1"/>
</dbReference>
<dbReference type="InterPro" id="IPR011335">
    <property type="entry name" value="Restrct_endonuc-II-like"/>
</dbReference>
<dbReference type="EMBL" id="CP020370">
    <property type="protein sequence ID" value="AUB80742.1"/>
    <property type="molecule type" value="Genomic_DNA"/>
</dbReference>
<evidence type="ECO:0000256" key="1">
    <source>
        <dbReference type="SAM" id="Coils"/>
    </source>
</evidence>
<evidence type="ECO:0000256" key="2">
    <source>
        <dbReference type="SAM" id="MobiDB-lite"/>
    </source>
</evidence>
<evidence type="ECO:0000259" key="3">
    <source>
        <dbReference type="Pfam" id="PF05685"/>
    </source>
</evidence>
<keyword evidence="1" id="KW-0175">Coiled coil</keyword>
<accession>A0A2K8U592</accession>
<name>A0A2K8U592_9GAMM</name>
<dbReference type="CDD" id="cd06260">
    <property type="entry name" value="DUF820-like"/>
    <property type="match status" value="1"/>
</dbReference>
<dbReference type="AlphaFoldDB" id="A0A2K8U592"/>
<dbReference type="Proteomes" id="UP000232638">
    <property type="component" value="Chromosome"/>
</dbReference>
<reference evidence="4 5" key="1">
    <citation type="submission" date="2017-03" db="EMBL/GenBank/DDBJ databases">
        <title>Complete genome sequence of Candidatus 'Thiodictyon syntrophicum' sp. nov. strain Cad16T, a photolithoautotroph purple sulfur bacterium isolated from an alpine meromictic lake.</title>
        <authorList>
            <person name="Luedin S.M."/>
            <person name="Pothier J.F."/>
            <person name="Danza F."/>
            <person name="Storelli N."/>
            <person name="Wittwer M."/>
            <person name="Tonolla M."/>
        </authorList>
    </citation>
    <scope>NUCLEOTIDE SEQUENCE [LARGE SCALE GENOMIC DNA]</scope>
    <source>
        <strain evidence="4 5">Cad16T</strain>
    </source>
</reference>
<feature type="region of interest" description="Disordered" evidence="2">
    <location>
        <begin position="1"/>
        <end position="28"/>
    </location>
</feature>
<sequence>MSQTALAEPRRTRPEPAGAVPPSQAGRHVSEEEYWRDYYLESDVHYEWNNGRLEEKPVSNYETFLVYHWFMLLLEHFLTARPIARMVALEMGFRLPLPTGTVIRKPDFGVVCNDNPQPLLPLDASYQGVFDLCVEALSDQEHRDILRDTVLKKAEYAAGGVPEYYILHRAPEQQAFFTRTAAGIYVPIAPDDGVIRSRVLPGLQFRLADLCRRPEHGTLRDDPVYAAFVLPGWRAAEERAAALAQALQQAEQLAAAEKAQGKAEGKADGLKRLLARRFGVLPRWAVQRLDTAAIDQLDGWLEGIFEAQSLEGLLGPKPRRGVPKAR</sequence>
<feature type="domain" description="Putative restriction endonuclease" evidence="3">
    <location>
        <begin position="32"/>
        <end position="207"/>
    </location>
</feature>
<keyword evidence="5" id="KW-1185">Reference proteome</keyword>
<evidence type="ECO:0000313" key="5">
    <source>
        <dbReference type="Proteomes" id="UP000232638"/>
    </source>
</evidence>
<organism evidence="4 5">
    <name type="scientific">Candidatus Thiodictyon syntrophicum</name>
    <dbReference type="NCBI Taxonomy" id="1166950"/>
    <lineage>
        <taxon>Bacteria</taxon>
        <taxon>Pseudomonadati</taxon>
        <taxon>Pseudomonadota</taxon>
        <taxon>Gammaproteobacteria</taxon>
        <taxon>Chromatiales</taxon>
        <taxon>Chromatiaceae</taxon>
        <taxon>Thiodictyon</taxon>
    </lineage>
</organism>
<dbReference type="SUPFAM" id="SSF52980">
    <property type="entry name" value="Restriction endonuclease-like"/>
    <property type="match status" value="1"/>
</dbReference>
<gene>
    <name evidence="4" type="ORF">THSYN_07115</name>
</gene>